<evidence type="ECO:0000313" key="3">
    <source>
        <dbReference type="EMBL" id="KAJ3834779.1"/>
    </source>
</evidence>
<dbReference type="AlphaFoldDB" id="A0AA38U9B9"/>
<evidence type="ECO:0000256" key="1">
    <source>
        <dbReference type="SAM" id="MobiDB-lite"/>
    </source>
</evidence>
<feature type="region of interest" description="Disordered" evidence="1">
    <location>
        <begin position="234"/>
        <end position="268"/>
    </location>
</feature>
<feature type="signal peptide" evidence="2">
    <location>
        <begin position="1"/>
        <end position="35"/>
    </location>
</feature>
<dbReference type="Proteomes" id="UP001163846">
    <property type="component" value="Unassembled WGS sequence"/>
</dbReference>
<reference evidence="3" key="1">
    <citation type="submission" date="2022-08" db="EMBL/GenBank/DDBJ databases">
        <authorList>
            <consortium name="DOE Joint Genome Institute"/>
            <person name="Min B."/>
            <person name="Riley R."/>
            <person name="Sierra-Patev S."/>
            <person name="Naranjo-Ortiz M."/>
            <person name="Looney B."/>
            <person name="Konkel Z."/>
            <person name="Slot J.C."/>
            <person name="Sakamoto Y."/>
            <person name="Steenwyk J.L."/>
            <person name="Rokas A."/>
            <person name="Carro J."/>
            <person name="Camarero S."/>
            <person name="Ferreira P."/>
            <person name="Molpeceres G."/>
            <person name="Ruiz-Duenas F.J."/>
            <person name="Serrano A."/>
            <person name="Henrissat B."/>
            <person name="Drula E."/>
            <person name="Hughes K.W."/>
            <person name="Mata J.L."/>
            <person name="Ishikawa N.K."/>
            <person name="Vargas-Isla R."/>
            <person name="Ushijima S."/>
            <person name="Smith C.A."/>
            <person name="Ahrendt S."/>
            <person name="Andreopoulos W."/>
            <person name="He G."/>
            <person name="Labutti K."/>
            <person name="Lipzen A."/>
            <person name="Ng V."/>
            <person name="Sandor L."/>
            <person name="Barry K."/>
            <person name="Martinez A.T."/>
            <person name="Xiao Y."/>
            <person name="Gibbons J.G."/>
            <person name="Terashima K."/>
            <person name="Hibbett D.S."/>
            <person name="Grigoriev I.V."/>
        </authorList>
    </citation>
    <scope>NUCLEOTIDE SEQUENCE</scope>
    <source>
        <strain evidence="3">TFB9207</strain>
    </source>
</reference>
<keyword evidence="2" id="KW-0732">Signal</keyword>
<evidence type="ECO:0000256" key="2">
    <source>
        <dbReference type="SAM" id="SignalP"/>
    </source>
</evidence>
<organism evidence="3 4">
    <name type="scientific">Lentinula raphanica</name>
    <dbReference type="NCBI Taxonomy" id="153919"/>
    <lineage>
        <taxon>Eukaryota</taxon>
        <taxon>Fungi</taxon>
        <taxon>Dikarya</taxon>
        <taxon>Basidiomycota</taxon>
        <taxon>Agaricomycotina</taxon>
        <taxon>Agaricomycetes</taxon>
        <taxon>Agaricomycetidae</taxon>
        <taxon>Agaricales</taxon>
        <taxon>Marasmiineae</taxon>
        <taxon>Omphalotaceae</taxon>
        <taxon>Lentinula</taxon>
    </lineage>
</organism>
<feature type="compositionally biased region" description="Basic and acidic residues" evidence="1">
    <location>
        <begin position="238"/>
        <end position="259"/>
    </location>
</feature>
<gene>
    <name evidence="3" type="ORF">F5878DRAFT_342790</name>
</gene>
<evidence type="ECO:0000313" key="4">
    <source>
        <dbReference type="Proteomes" id="UP001163846"/>
    </source>
</evidence>
<dbReference type="EMBL" id="MU806486">
    <property type="protein sequence ID" value="KAJ3834779.1"/>
    <property type="molecule type" value="Genomic_DNA"/>
</dbReference>
<sequence length="268" mass="30652">MQRRQSGVVSHYPQYGFSCLFAVMLGLLFLAPAAAAPTQRPGFNGLVLLPNEVVEPVAQATWTVKFNVLRWGDSDTYVDDQIAAAISPWMEMALQDAIARNIPDEIVVSDYVWKKDGTHRLDVVTQAHKDDLKILQESEVLRDLRRQLKLKDPEPKYIESSALKLQLLWASRDRSLKSYGGVTYIEVEGMHLLDISFSFPEPNILDKNHKLDFDFEWRVHLNPPQAAFDEAIERHKKKEEEEKKKKTGKEEETKLEVRNHVGSSVVEV</sequence>
<accession>A0AA38U9B9</accession>
<comment type="caution">
    <text evidence="3">The sequence shown here is derived from an EMBL/GenBank/DDBJ whole genome shotgun (WGS) entry which is preliminary data.</text>
</comment>
<name>A0AA38U9B9_9AGAR</name>
<keyword evidence="4" id="KW-1185">Reference proteome</keyword>
<proteinExistence type="predicted"/>
<protein>
    <submittedName>
        <fullName evidence="3">Uncharacterized protein</fullName>
    </submittedName>
</protein>
<feature type="chain" id="PRO_5041327244" evidence="2">
    <location>
        <begin position="36"/>
        <end position="268"/>
    </location>
</feature>